<evidence type="ECO:0000313" key="1">
    <source>
        <dbReference type="EMBL" id="JAP57360.1"/>
    </source>
</evidence>
<protein>
    <submittedName>
        <fullName evidence="1">Uncharacterized protein</fullName>
    </submittedName>
</protein>
<feature type="non-terminal residue" evidence="1">
    <location>
        <position position="121"/>
    </location>
</feature>
<dbReference type="AlphaFoldDB" id="A0A0X3Q1M0"/>
<proteinExistence type="predicted"/>
<feature type="non-terminal residue" evidence="1">
    <location>
        <position position="1"/>
    </location>
</feature>
<organism evidence="1">
    <name type="scientific">Schistocephalus solidus</name>
    <name type="common">Tapeworm</name>
    <dbReference type="NCBI Taxonomy" id="70667"/>
    <lineage>
        <taxon>Eukaryota</taxon>
        <taxon>Metazoa</taxon>
        <taxon>Spiralia</taxon>
        <taxon>Lophotrochozoa</taxon>
        <taxon>Platyhelminthes</taxon>
        <taxon>Cestoda</taxon>
        <taxon>Eucestoda</taxon>
        <taxon>Diphyllobothriidea</taxon>
        <taxon>Diphyllobothriidae</taxon>
        <taxon>Schistocephalus</taxon>
    </lineage>
</organism>
<gene>
    <name evidence="1" type="ORF">TR113769</name>
</gene>
<dbReference type="EMBL" id="GEEE01005865">
    <property type="protein sequence ID" value="JAP57360.1"/>
    <property type="molecule type" value="Transcribed_RNA"/>
</dbReference>
<sequence length="121" mass="13294">RRRENPPNRFLQNLTHSGVVLGGVNAFGPSRSRRVFACSLVRPVSGFVPRRAYSSSRLILCSSISISCLSSCILRSAFLSLPGALVASRYLSPRDFTPILTSEVSGTDGIRNQRCFKYPSE</sequence>
<reference evidence="1" key="1">
    <citation type="submission" date="2016-01" db="EMBL/GenBank/DDBJ databases">
        <title>Reference transcriptome for the parasite Schistocephalus solidus: insights into the molecular evolution of parasitism.</title>
        <authorList>
            <person name="Hebert F.O."/>
            <person name="Grambauer S."/>
            <person name="Barber I."/>
            <person name="Landry C.R."/>
            <person name="Aubin-Horth N."/>
        </authorList>
    </citation>
    <scope>NUCLEOTIDE SEQUENCE</scope>
</reference>
<accession>A0A0X3Q1M0</accession>
<name>A0A0X3Q1M0_SCHSO</name>